<dbReference type="Pfam" id="PF00808">
    <property type="entry name" value="CBFD_NFYB_HMF"/>
    <property type="match status" value="1"/>
</dbReference>
<comment type="similarity">
    <text evidence="7">Belongs to the NFYC/HAP5 subunit family.</text>
</comment>
<dbReference type="FunFam" id="1.10.20.10:FF:000062">
    <property type="entry name" value="Nuclear transcription factor Y subunit C"/>
    <property type="match status" value="1"/>
</dbReference>
<feature type="compositionally biased region" description="Polar residues" evidence="9">
    <location>
        <begin position="1"/>
        <end position="19"/>
    </location>
</feature>
<dbReference type="SUPFAM" id="SSF47113">
    <property type="entry name" value="Histone-fold"/>
    <property type="match status" value="1"/>
</dbReference>
<evidence type="ECO:0000256" key="9">
    <source>
        <dbReference type="SAM" id="MobiDB-lite"/>
    </source>
</evidence>
<evidence type="ECO:0000256" key="6">
    <source>
        <dbReference type="ARBA" id="ARBA00025911"/>
    </source>
</evidence>
<sequence length="236" mass="27150">MDTNQSTNFRPSRNSNPQVPNFMMPMSPFMLPANYNYHQNVSTKQIAEEVRRAQVNQVQKQNLELFWNQQLLEMHTTTVGKSQHQLPLARVKRIMKSDEDVKMISSDTPILFSKASELFIMELTLRSWMQTQECKRRTVQRCDIARAIHSDELFDFLQDVVPFTPDCQEEDESAAGKTAEGNESSTSAAEALNLDPMNNLSNDMISSMLQEVPPPFLFDRSIMSPFEFQLHFPPQV</sequence>
<feature type="region of interest" description="Disordered" evidence="9">
    <location>
        <begin position="167"/>
        <end position="187"/>
    </location>
</feature>
<dbReference type="PANTHER" id="PTHR10252:SF124">
    <property type="entry name" value="NUCLEAR TRANSCRIPTION FACTOR Y SUBUNIT C-10"/>
    <property type="match status" value="1"/>
</dbReference>
<feature type="region of interest" description="Disordered" evidence="9">
    <location>
        <begin position="1"/>
        <end position="21"/>
    </location>
</feature>
<evidence type="ECO:0000259" key="10">
    <source>
        <dbReference type="Pfam" id="PF00808"/>
    </source>
</evidence>
<dbReference type="GO" id="GO:0006355">
    <property type="term" value="P:regulation of DNA-templated transcription"/>
    <property type="evidence" value="ECO:0007669"/>
    <property type="project" value="TreeGrafter"/>
</dbReference>
<dbReference type="GO" id="GO:0005634">
    <property type="term" value="C:nucleus"/>
    <property type="evidence" value="ECO:0007669"/>
    <property type="project" value="UniProtKB-SubCell"/>
</dbReference>
<keyword evidence="5" id="KW-0539">Nucleus</keyword>
<evidence type="ECO:0000313" key="11">
    <source>
        <dbReference type="EMBL" id="GMN28232.1"/>
    </source>
</evidence>
<dbReference type="InterPro" id="IPR003958">
    <property type="entry name" value="CBFA_NFYB_domain"/>
</dbReference>
<evidence type="ECO:0000313" key="12">
    <source>
        <dbReference type="Proteomes" id="UP001187192"/>
    </source>
</evidence>
<evidence type="ECO:0000256" key="1">
    <source>
        <dbReference type="ARBA" id="ARBA00004123"/>
    </source>
</evidence>
<comment type="subcellular location">
    <subcellularLocation>
        <location evidence="1">Nucleus</location>
    </subcellularLocation>
</comment>
<organism evidence="11 12">
    <name type="scientific">Ficus carica</name>
    <name type="common">Common fig</name>
    <dbReference type="NCBI Taxonomy" id="3494"/>
    <lineage>
        <taxon>Eukaryota</taxon>
        <taxon>Viridiplantae</taxon>
        <taxon>Streptophyta</taxon>
        <taxon>Embryophyta</taxon>
        <taxon>Tracheophyta</taxon>
        <taxon>Spermatophyta</taxon>
        <taxon>Magnoliopsida</taxon>
        <taxon>eudicotyledons</taxon>
        <taxon>Gunneridae</taxon>
        <taxon>Pentapetalae</taxon>
        <taxon>rosids</taxon>
        <taxon>fabids</taxon>
        <taxon>Rosales</taxon>
        <taxon>Moraceae</taxon>
        <taxon>Ficeae</taxon>
        <taxon>Ficus</taxon>
    </lineage>
</organism>
<dbReference type="EMBL" id="BTGU01000002">
    <property type="protein sequence ID" value="GMN28232.1"/>
    <property type="molecule type" value="Genomic_DNA"/>
</dbReference>
<comment type="subunit">
    <text evidence="6">Heterotrimeric transcription factor composed of three components, NF-YA, NF-YB and NF-YC. NF-YB and NF-YC must interact and dimerize for NF-YA association and DNA binding.</text>
</comment>
<keyword evidence="12" id="KW-1185">Reference proteome</keyword>
<evidence type="ECO:0000256" key="7">
    <source>
        <dbReference type="ARBA" id="ARBA00038129"/>
    </source>
</evidence>
<dbReference type="GO" id="GO:0000976">
    <property type="term" value="F:transcription cis-regulatory region binding"/>
    <property type="evidence" value="ECO:0007669"/>
    <property type="project" value="TreeGrafter"/>
</dbReference>
<feature type="domain" description="Transcription factor CBF/NF-Y/archaeal histone" evidence="10">
    <location>
        <begin position="85"/>
        <end position="148"/>
    </location>
</feature>
<keyword evidence="3" id="KW-0238">DNA-binding</keyword>
<evidence type="ECO:0000256" key="2">
    <source>
        <dbReference type="ARBA" id="ARBA00023015"/>
    </source>
</evidence>
<name>A0AA87Z3X7_FICCA</name>
<dbReference type="InterPro" id="IPR009072">
    <property type="entry name" value="Histone-fold"/>
</dbReference>
<dbReference type="AlphaFoldDB" id="A0AA87Z3X7"/>
<dbReference type="Gene3D" id="1.10.20.10">
    <property type="entry name" value="Histone, subunit A"/>
    <property type="match status" value="1"/>
</dbReference>
<evidence type="ECO:0000256" key="4">
    <source>
        <dbReference type="ARBA" id="ARBA00023163"/>
    </source>
</evidence>
<proteinExistence type="inferred from homology"/>
<dbReference type="PANTHER" id="PTHR10252">
    <property type="entry name" value="HISTONE-LIKE TRANSCRIPTION FACTOR CCAAT-RELATED"/>
    <property type="match status" value="1"/>
</dbReference>
<dbReference type="InterPro" id="IPR050568">
    <property type="entry name" value="Transcr_DNA_Rep_Reg"/>
</dbReference>
<evidence type="ECO:0000256" key="8">
    <source>
        <dbReference type="ARBA" id="ARBA00059992"/>
    </source>
</evidence>
<evidence type="ECO:0000256" key="3">
    <source>
        <dbReference type="ARBA" id="ARBA00023125"/>
    </source>
</evidence>
<dbReference type="Proteomes" id="UP001187192">
    <property type="component" value="Unassembled WGS sequence"/>
</dbReference>
<comment type="function">
    <text evidence="8">Stimulates the transcription of various genes by recognizing and binding to a CCAAT motif in promoters.</text>
</comment>
<accession>A0AA87Z3X7</accession>
<protein>
    <recommendedName>
        <fullName evidence="10">Transcription factor CBF/NF-Y/archaeal histone domain-containing protein</fullName>
    </recommendedName>
</protein>
<gene>
    <name evidence="11" type="ORF">TIFTF001_001964</name>
</gene>
<keyword evidence="4" id="KW-0804">Transcription</keyword>
<dbReference type="CDD" id="cd22908">
    <property type="entry name" value="HFD_NFYC-like"/>
    <property type="match status" value="1"/>
</dbReference>
<keyword evidence="2" id="KW-0805">Transcription regulation</keyword>
<evidence type="ECO:0000256" key="5">
    <source>
        <dbReference type="ARBA" id="ARBA00023242"/>
    </source>
</evidence>
<reference evidence="11" key="1">
    <citation type="submission" date="2023-07" db="EMBL/GenBank/DDBJ databases">
        <title>draft genome sequence of fig (Ficus carica).</title>
        <authorList>
            <person name="Takahashi T."/>
            <person name="Nishimura K."/>
        </authorList>
    </citation>
    <scope>NUCLEOTIDE SEQUENCE</scope>
</reference>
<dbReference type="GO" id="GO:0046982">
    <property type="term" value="F:protein heterodimerization activity"/>
    <property type="evidence" value="ECO:0007669"/>
    <property type="project" value="InterPro"/>
</dbReference>
<comment type="caution">
    <text evidence="11">The sequence shown here is derived from an EMBL/GenBank/DDBJ whole genome shotgun (WGS) entry which is preliminary data.</text>
</comment>